<dbReference type="RefSeq" id="WP_110339848.1">
    <property type="nucleotide sequence ID" value="NZ_MASU01000009.1"/>
</dbReference>
<dbReference type="InterPro" id="IPR005119">
    <property type="entry name" value="LysR_subst-bd"/>
</dbReference>
<evidence type="ECO:0000256" key="1">
    <source>
        <dbReference type="ARBA" id="ARBA00009437"/>
    </source>
</evidence>
<protein>
    <submittedName>
        <fullName evidence="7">LysR family transcriptional regulator</fullName>
    </submittedName>
</protein>
<name>A0A318LJN1_9PSEU</name>
<dbReference type="PANTHER" id="PTHR30346">
    <property type="entry name" value="TRANSCRIPTIONAL DUAL REGULATOR HCAR-RELATED"/>
    <property type="match status" value="1"/>
</dbReference>
<feature type="domain" description="HTH lysR-type" evidence="6">
    <location>
        <begin position="3"/>
        <end position="60"/>
    </location>
</feature>
<dbReference type="InterPro" id="IPR036390">
    <property type="entry name" value="WH_DNA-bd_sf"/>
</dbReference>
<organism evidence="7 8">
    <name type="scientific">Prauserella flavalba</name>
    <dbReference type="NCBI Taxonomy" id="1477506"/>
    <lineage>
        <taxon>Bacteria</taxon>
        <taxon>Bacillati</taxon>
        <taxon>Actinomycetota</taxon>
        <taxon>Actinomycetes</taxon>
        <taxon>Pseudonocardiales</taxon>
        <taxon>Pseudonocardiaceae</taxon>
        <taxon>Prauserella</taxon>
    </lineage>
</organism>
<feature type="region of interest" description="Disordered" evidence="5">
    <location>
        <begin position="303"/>
        <end position="326"/>
    </location>
</feature>
<dbReference type="InterPro" id="IPR036388">
    <property type="entry name" value="WH-like_DNA-bd_sf"/>
</dbReference>
<dbReference type="PRINTS" id="PR00039">
    <property type="entry name" value="HTHLYSR"/>
</dbReference>
<dbReference type="InterPro" id="IPR000847">
    <property type="entry name" value="LysR_HTH_N"/>
</dbReference>
<dbReference type="GO" id="GO:0003677">
    <property type="term" value="F:DNA binding"/>
    <property type="evidence" value="ECO:0007669"/>
    <property type="project" value="UniProtKB-KW"/>
</dbReference>
<dbReference type="Pfam" id="PF00126">
    <property type="entry name" value="HTH_1"/>
    <property type="match status" value="1"/>
</dbReference>
<dbReference type="Gene3D" id="1.10.10.10">
    <property type="entry name" value="Winged helix-like DNA-binding domain superfamily/Winged helix DNA-binding domain"/>
    <property type="match status" value="1"/>
</dbReference>
<keyword evidence="2" id="KW-0805">Transcription regulation</keyword>
<proteinExistence type="inferred from homology"/>
<dbReference type="AlphaFoldDB" id="A0A318LJN1"/>
<dbReference type="EMBL" id="MASU01000009">
    <property type="protein sequence ID" value="PXY28569.1"/>
    <property type="molecule type" value="Genomic_DNA"/>
</dbReference>
<evidence type="ECO:0000313" key="8">
    <source>
        <dbReference type="Proteomes" id="UP000247892"/>
    </source>
</evidence>
<dbReference type="FunFam" id="1.10.10.10:FF:000001">
    <property type="entry name" value="LysR family transcriptional regulator"/>
    <property type="match status" value="1"/>
</dbReference>
<comment type="similarity">
    <text evidence="1">Belongs to the LysR transcriptional regulatory family.</text>
</comment>
<dbReference type="SUPFAM" id="SSF46785">
    <property type="entry name" value="Winged helix' DNA-binding domain"/>
    <property type="match status" value="1"/>
</dbReference>
<dbReference type="SUPFAM" id="SSF53850">
    <property type="entry name" value="Periplasmic binding protein-like II"/>
    <property type="match status" value="1"/>
</dbReference>
<keyword evidence="8" id="KW-1185">Reference proteome</keyword>
<dbReference type="PANTHER" id="PTHR30346:SF0">
    <property type="entry name" value="HCA OPERON TRANSCRIPTIONAL ACTIVATOR HCAR"/>
    <property type="match status" value="1"/>
</dbReference>
<dbReference type="OrthoDB" id="3181812at2"/>
<dbReference type="Pfam" id="PF03466">
    <property type="entry name" value="LysR_substrate"/>
    <property type="match status" value="1"/>
</dbReference>
<dbReference type="GO" id="GO:0032993">
    <property type="term" value="C:protein-DNA complex"/>
    <property type="evidence" value="ECO:0007669"/>
    <property type="project" value="TreeGrafter"/>
</dbReference>
<dbReference type="PROSITE" id="PS50931">
    <property type="entry name" value="HTH_LYSR"/>
    <property type="match status" value="1"/>
</dbReference>
<comment type="caution">
    <text evidence="7">The sequence shown here is derived from an EMBL/GenBank/DDBJ whole genome shotgun (WGS) entry which is preliminary data.</text>
</comment>
<evidence type="ECO:0000259" key="6">
    <source>
        <dbReference type="PROSITE" id="PS50931"/>
    </source>
</evidence>
<dbReference type="GO" id="GO:0003700">
    <property type="term" value="F:DNA-binding transcription factor activity"/>
    <property type="evidence" value="ECO:0007669"/>
    <property type="project" value="InterPro"/>
</dbReference>
<evidence type="ECO:0000256" key="4">
    <source>
        <dbReference type="ARBA" id="ARBA00023163"/>
    </source>
</evidence>
<sequence length="326" mass="36222">MDLDLAQVRAFVLTAELRNFSRAAERLFLTQQALSKRISRLEDALGVRLFVRTNRTVELTADAQRFLPRAQDLLRAADAAVAVLGTADAPVRLDLVDNRLSPMFMLRRLAARDPGLRVERSWRRGLANAVDPLLRGEVDVAFGRVHDLGRELPAELEHRLVRLEPLVALLPPEHPLAGGDVIRMADLRPEGIWLPSLAGPVEWLAFLRRMSESLDVPLDDSGVSFDLRHTLEQTRYGPPRVPLAGADMELAPDLNLRVLPFEPSPLFPWSLVWRKGRQRPAVSKLLALAGRTSRAEGWCAHDPARTWQPDPPATEAAVTDAAGTTQ</sequence>
<evidence type="ECO:0000313" key="7">
    <source>
        <dbReference type="EMBL" id="PXY28569.1"/>
    </source>
</evidence>
<evidence type="ECO:0000256" key="2">
    <source>
        <dbReference type="ARBA" id="ARBA00023015"/>
    </source>
</evidence>
<dbReference type="Gene3D" id="3.40.190.10">
    <property type="entry name" value="Periplasmic binding protein-like II"/>
    <property type="match status" value="2"/>
</dbReference>
<evidence type="ECO:0000256" key="5">
    <source>
        <dbReference type="SAM" id="MobiDB-lite"/>
    </source>
</evidence>
<dbReference type="Proteomes" id="UP000247892">
    <property type="component" value="Unassembled WGS sequence"/>
</dbReference>
<keyword evidence="3" id="KW-0238">DNA-binding</keyword>
<accession>A0A318LJN1</accession>
<gene>
    <name evidence="7" type="ORF">BA062_22120</name>
</gene>
<keyword evidence="4" id="KW-0804">Transcription</keyword>
<evidence type="ECO:0000256" key="3">
    <source>
        <dbReference type="ARBA" id="ARBA00023125"/>
    </source>
</evidence>
<reference evidence="7 8" key="1">
    <citation type="submission" date="2016-07" db="EMBL/GenBank/DDBJ databases">
        <title>Draft genome sequence of Prauserella sp. YIM 121212, isolated from alkaline soil.</title>
        <authorList>
            <person name="Ruckert C."/>
            <person name="Albersmeier A."/>
            <person name="Jiang C.-L."/>
            <person name="Jiang Y."/>
            <person name="Kalinowski J."/>
            <person name="Schneider O."/>
            <person name="Winkler A."/>
            <person name="Zotchev S.B."/>
        </authorList>
    </citation>
    <scope>NUCLEOTIDE SEQUENCE [LARGE SCALE GENOMIC DNA]</scope>
    <source>
        <strain evidence="7 8">YIM 121212</strain>
    </source>
</reference>